<keyword evidence="9" id="KW-0547">Nucleotide-binding</keyword>
<evidence type="ECO:0000259" key="16">
    <source>
        <dbReference type="Pfam" id="PF00438"/>
    </source>
</evidence>
<keyword evidence="12 14" id="KW-0630">Potassium</keyword>
<dbReference type="OrthoDB" id="9801686at2"/>
<accession>W5USU7</accession>
<evidence type="ECO:0000313" key="20">
    <source>
        <dbReference type="Proteomes" id="UP000019229"/>
    </source>
</evidence>
<evidence type="ECO:0000256" key="3">
    <source>
        <dbReference type="ARBA" id="ARBA00005224"/>
    </source>
</evidence>
<dbReference type="Pfam" id="PF02773">
    <property type="entry name" value="S-AdoMet_synt_C"/>
    <property type="match status" value="1"/>
</dbReference>
<keyword evidence="7 19" id="KW-0808">Transferase</keyword>
<feature type="domain" description="S-adenosylmethionine synthetase C-terminal" evidence="18">
    <location>
        <begin position="228"/>
        <end position="366"/>
    </location>
</feature>
<dbReference type="GO" id="GO:0005737">
    <property type="term" value="C:cytoplasm"/>
    <property type="evidence" value="ECO:0007669"/>
    <property type="project" value="UniProtKB-SubCell"/>
</dbReference>
<proteinExistence type="inferred from homology"/>
<dbReference type="PROSITE" id="PS00377">
    <property type="entry name" value="ADOMET_SYNTHASE_2"/>
    <property type="match status" value="1"/>
</dbReference>
<name>W5USU7_9BACT</name>
<sequence length="378" mass="41682">MNTFQKTLSVAESVGKGHPDKICDQISDAILDKILEQDPNARVAVETMASNRLIIIGGEIKTTAYVDFVKTAWEILLAIGYTENDFTIISNVNSQSADISQGVDQADGDLGAGDQGVVYGFACNETKTYMPLASTLAHELVKLAENQRINNPQFQDARADMKSQVEIDFSKSNPKINKILMSIQHSANYNKEHFHNFIKEEIMKKVARQYGLNTDFEVLINPTGKFVIGGPIGDTGLTGRKIIIDSYGDACHHGGGAYSGKDYTKVDRSGAYAARWVAKNLVAAGVADAIELQLSYAIGIPKPISIAISYAKNLIISTEKTIEIINKVFDLKLSSVIKNLRLQSPIYQNTATYGHYGREELNLPWEELNKVEEIKKLF</sequence>
<dbReference type="GO" id="GO:0005524">
    <property type="term" value="F:ATP binding"/>
    <property type="evidence" value="ECO:0007669"/>
    <property type="project" value="UniProtKB-KW"/>
</dbReference>
<evidence type="ECO:0000256" key="14">
    <source>
        <dbReference type="RuleBase" id="RU000542"/>
    </source>
</evidence>
<evidence type="ECO:0000256" key="6">
    <source>
        <dbReference type="ARBA" id="ARBA00022563"/>
    </source>
</evidence>
<feature type="domain" description="S-adenosylmethionine synthetase N-terminal" evidence="16">
    <location>
        <begin position="8"/>
        <end position="88"/>
    </location>
</feature>
<comment type="pathway">
    <text evidence="3">Amino-acid biosynthesis; S-adenosyl-L-methionine biosynthesis; S-adenosyl-L-methionine from L-methionine: step 1/1.</text>
</comment>
<comment type="subunit">
    <text evidence="14">Homotetramer.</text>
</comment>
<dbReference type="PIRSF" id="PIRSF000497">
    <property type="entry name" value="MAT"/>
    <property type="match status" value="1"/>
</dbReference>
<evidence type="ECO:0000256" key="1">
    <source>
        <dbReference type="ARBA" id="ARBA00001946"/>
    </source>
</evidence>
<dbReference type="InterPro" id="IPR022628">
    <property type="entry name" value="S-AdoMet_synt_N"/>
</dbReference>
<dbReference type="SUPFAM" id="SSF55973">
    <property type="entry name" value="S-adenosylmethionine synthetase"/>
    <property type="match status" value="3"/>
</dbReference>
<keyword evidence="6" id="KW-0554">One-carbon metabolism</keyword>
<dbReference type="PANTHER" id="PTHR11964">
    <property type="entry name" value="S-ADENOSYLMETHIONINE SYNTHETASE"/>
    <property type="match status" value="1"/>
</dbReference>
<dbReference type="GO" id="GO:0004478">
    <property type="term" value="F:methionine adenosyltransferase activity"/>
    <property type="evidence" value="ECO:0007669"/>
    <property type="project" value="UniProtKB-UniRule"/>
</dbReference>
<dbReference type="InterPro" id="IPR022629">
    <property type="entry name" value="S-AdoMet_synt_central"/>
</dbReference>
<dbReference type="STRING" id="743966.MYB_00865"/>
<dbReference type="HOGENOM" id="CLU_041802_1_1_14"/>
<evidence type="ECO:0000259" key="18">
    <source>
        <dbReference type="Pfam" id="PF02773"/>
    </source>
</evidence>
<dbReference type="InterPro" id="IPR022630">
    <property type="entry name" value="S-AdoMet_synt_C"/>
</dbReference>
<comment type="cofactor">
    <cofactor evidence="2">
        <name>K(+)</name>
        <dbReference type="ChEBI" id="CHEBI:29103"/>
    </cofactor>
</comment>
<dbReference type="CDD" id="cd18079">
    <property type="entry name" value="S-AdoMet_synt"/>
    <property type="match status" value="1"/>
</dbReference>
<dbReference type="RefSeq" id="WP_022935526.1">
    <property type="nucleotide sequence ID" value="NZ_CP007154.1"/>
</dbReference>
<evidence type="ECO:0000256" key="4">
    <source>
        <dbReference type="ARBA" id="ARBA00009685"/>
    </source>
</evidence>
<dbReference type="PATRIC" id="fig|743966.3.peg.172"/>
<organism evidence="19 20">
    <name type="scientific">Mesomycoplasma bovoculi M165/69</name>
    <dbReference type="NCBI Taxonomy" id="743966"/>
    <lineage>
        <taxon>Bacteria</taxon>
        <taxon>Bacillati</taxon>
        <taxon>Mycoplasmatota</taxon>
        <taxon>Mycoplasmoidales</taxon>
        <taxon>Metamycoplasmataceae</taxon>
        <taxon>Mesomycoplasma</taxon>
    </lineage>
</organism>
<keyword evidence="20" id="KW-1185">Reference proteome</keyword>
<dbReference type="GO" id="GO:0006556">
    <property type="term" value="P:S-adenosylmethionine biosynthetic process"/>
    <property type="evidence" value="ECO:0007669"/>
    <property type="project" value="UniProtKB-UniRule"/>
</dbReference>
<comment type="subcellular location">
    <subcellularLocation>
        <location evidence="14">Cytoplasm</location>
    </subcellularLocation>
</comment>
<evidence type="ECO:0000256" key="15">
    <source>
        <dbReference type="RuleBase" id="RU004462"/>
    </source>
</evidence>
<dbReference type="Pfam" id="PF00438">
    <property type="entry name" value="S-AdoMet_synt_N"/>
    <property type="match status" value="1"/>
</dbReference>
<dbReference type="PROSITE" id="PS00376">
    <property type="entry name" value="ADOMET_SYNTHASE_1"/>
    <property type="match status" value="1"/>
</dbReference>
<protein>
    <recommendedName>
        <fullName evidence="5 13">Methionine adenosyltransferase</fullName>
        <ecNumber evidence="5 13">2.5.1.6</ecNumber>
    </recommendedName>
</protein>
<dbReference type="InterPro" id="IPR022636">
    <property type="entry name" value="S-AdoMet_synthetase_sfam"/>
</dbReference>
<evidence type="ECO:0000256" key="8">
    <source>
        <dbReference type="ARBA" id="ARBA00022723"/>
    </source>
</evidence>
<dbReference type="InterPro" id="IPR022631">
    <property type="entry name" value="ADOMET_SYNTHASE_CS"/>
</dbReference>
<evidence type="ECO:0000256" key="10">
    <source>
        <dbReference type="ARBA" id="ARBA00022840"/>
    </source>
</evidence>
<dbReference type="Gene3D" id="3.30.300.10">
    <property type="match status" value="3"/>
</dbReference>
<comment type="similarity">
    <text evidence="4 15">Belongs to the AdoMet synthase family.</text>
</comment>
<dbReference type="Pfam" id="PF02772">
    <property type="entry name" value="S-AdoMet_synt_M"/>
    <property type="match status" value="1"/>
</dbReference>
<evidence type="ECO:0000256" key="5">
    <source>
        <dbReference type="ARBA" id="ARBA00012828"/>
    </source>
</evidence>
<dbReference type="eggNOG" id="COG0192">
    <property type="taxonomic scope" value="Bacteria"/>
</dbReference>
<dbReference type="UniPathway" id="UPA00315">
    <property type="reaction ID" value="UER00080"/>
</dbReference>
<dbReference type="GO" id="GO:0046872">
    <property type="term" value="F:metal ion binding"/>
    <property type="evidence" value="ECO:0007669"/>
    <property type="project" value="UniProtKB-KW"/>
</dbReference>
<dbReference type="AlphaFoldDB" id="W5USU7"/>
<dbReference type="EC" id="2.5.1.6" evidence="5 13"/>
<feature type="domain" description="S-adenosylmethionine synthetase central" evidence="17">
    <location>
        <begin position="110"/>
        <end position="226"/>
    </location>
</feature>
<comment type="cofactor">
    <cofactor evidence="1">
        <name>Mg(2+)</name>
        <dbReference type="ChEBI" id="CHEBI:18420"/>
    </cofactor>
</comment>
<dbReference type="GO" id="GO:0006730">
    <property type="term" value="P:one-carbon metabolic process"/>
    <property type="evidence" value="ECO:0007669"/>
    <property type="project" value="UniProtKB-KW"/>
</dbReference>
<dbReference type="KEGG" id="mbc:MYB_00865"/>
<evidence type="ECO:0000256" key="9">
    <source>
        <dbReference type="ARBA" id="ARBA00022741"/>
    </source>
</evidence>
<keyword evidence="11 14" id="KW-0460">Magnesium</keyword>
<keyword evidence="8 14" id="KW-0479">Metal-binding</keyword>
<keyword evidence="10" id="KW-0067">ATP-binding</keyword>
<gene>
    <name evidence="19" type="primary">metK</name>
    <name evidence="19" type="ORF">MYB_00865</name>
</gene>
<dbReference type="NCBIfam" id="TIGR01034">
    <property type="entry name" value="metK"/>
    <property type="match status" value="1"/>
</dbReference>
<reference evidence="19 20" key="1">
    <citation type="journal article" date="2014" name="Genome Announc.">
        <title>Complete Genome Sequence of Mycoplasma bovoculi Strain M165/69T (ATCC 29104).</title>
        <authorList>
            <person name="Calcutt M.J."/>
            <person name="Foecking M.F."/>
        </authorList>
    </citation>
    <scope>NUCLEOTIDE SEQUENCE [LARGE SCALE GENOMIC DNA]</scope>
    <source>
        <strain evidence="19">M165/69</strain>
    </source>
</reference>
<dbReference type="InterPro" id="IPR002133">
    <property type="entry name" value="S-AdoMet_synthetase"/>
</dbReference>
<evidence type="ECO:0000256" key="11">
    <source>
        <dbReference type="ARBA" id="ARBA00022842"/>
    </source>
</evidence>
<dbReference type="Proteomes" id="UP000019229">
    <property type="component" value="Chromosome"/>
</dbReference>
<evidence type="ECO:0000256" key="13">
    <source>
        <dbReference type="NCBIfam" id="TIGR01034"/>
    </source>
</evidence>
<evidence type="ECO:0000313" key="19">
    <source>
        <dbReference type="EMBL" id="AHH45186.1"/>
    </source>
</evidence>
<evidence type="ECO:0000256" key="12">
    <source>
        <dbReference type="ARBA" id="ARBA00022958"/>
    </source>
</evidence>
<dbReference type="EMBL" id="CP007154">
    <property type="protein sequence ID" value="AHH45186.1"/>
    <property type="molecule type" value="Genomic_DNA"/>
</dbReference>
<evidence type="ECO:0000256" key="7">
    <source>
        <dbReference type="ARBA" id="ARBA00022679"/>
    </source>
</evidence>
<evidence type="ECO:0000259" key="17">
    <source>
        <dbReference type="Pfam" id="PF02772"/>
    </source>
</evidence>
<evidence type="ECO:0000256" key="2">
    <source>
        <dbReference type="ARBA" id="ARBA00001958"/>
    </source>
</evidence>